<dbReference type="RefSeq" id="WP_047781876.1">
    <property type="nucleotide sequence ID" value="NZ_FOLW01000003.1"/>
</dbReference>
<evidence type="ECO:0000256" key="7">
    <source>
        <dbReference type="ARBA" id="ARBA00023136"/>
    </source>
</evidence>
<feature type="transmembrane region" description="Helical" evidence="8">
    <location>
        <begin position="297"/>
        <end position="319"/>
    </location>
</feature>
<dbReference type="PROSITE" id="PS51012">
    <property type="entry name" value="ABC_TM2"/>
    <property type="match status" value="1"/>
</dbReference>
<dbReference type="Gene3D" id="3.40.1710.10">
    <property type="entry name" value="abc type-2 transporter like domain"/>
    <property type="match status" value="1"/>
</dbReference>
<feature type="transmembrane region" description="Helical" evidence="8">
    <location>
        <begin position="36"/>
        <end position="54"/>
    </location>
</feature>
<dbReference type="PANTHER" id="PTHR30294">
    <property type="entry name" value="MEMBRANE COMPONENT OF ABC TRANSPORTER YHHJ-RELATED"/>
    <property type="match status" value="1"/>
</dbReference>
<evidence type="ECO:0000256" key="4">
    <source>
        <dbReference type="ARBA" id="ARBA00022475"/>
    </source>
</evidence>
<protein>
    <submittedName>
        <fullName evidence="10">ABC-2 type transport system permease protein</fullName>
    </submittedName>
</protein>
<organism evidence="10 11">
    <name type="scientific">Pragia fontium DSM 5563 = ATCC 49100</name>
    <dbReference type="NCBI Taxonomy" id="1122977"/>
    <lineage>
        <taxon>Bacteria</taxon>
        <taxon>Pseudomonadati</taxon>
        <taxon>Pseudomonadota</taxon>
        <taxon>Gammaproteobacteria</taxon>
        <taxon>Enterobacterales</taxon>
        <taxon>Budviciaceae</taxon>
        <taxon>Pragia</taxon>
    </lineage>
</organism>
<keyword evidence="6 8" id="KW-1133">Transmembrane helix</keyword>
<reference evidence="10 11" key="1">
    <citation type="submission" date="2016-10" db="EMBL/GenBank/DDBJ databases">
        <authorList>
            <person name="Varghese N."/>
            <person name="Submissions S."/>
        </authorList>
    </citation>
    <scope>NUCLEOTIDE SEQUENCE [LARGE SCALE GENOMIC DNA]</scope>
    <source>
        <strain evidence="10 11">DSM 5563</strain>
    </source>
</reference>
<comment type="subcellular location">
    <subcellularLocation>
        <location evidence="1">Cell membrane</location>
        <topology evidence="1">Multi-pass membrane protein</topology>
    </subcellularLocation>
</comment>
<feature type="transmembrane region" description="Helical" evidence="8">
    <location>
        <begin position="268"/>
        <end position="291"/>
    </location>
</feature>
<evidence type="ECO:0000313" key="11">
    <source>
        <dbReference type="Proteomes" id="UP000226420"/>
    </source>
</evidence>
<dbReference type="InterPro" id="IPR013525">
    <property type="entry name" value="ABC2_TM"/>
</dbReference>
<dbReference type="PANTHER" id="PTHR30294:SF29">
    <property type="entry name" value="MULTIDRUG ABC TRANSPORTER PERMEASE YBHS-RELATED"/>
    <property type="match status" value="1"/>
</dbReference>
<evidence type="ECO:0000256" key="2">
    <source>
        <dbReference type="ARBA" id="ARBA00007783"/>
    </source>
</evidence>
<dbReference type="GO" id="GO:0005886">
    <property type="term" value="C:plasma membrane"/>
    <property type="evidence" value="ECO:0007669"/>
    <property type="project" value="UniProtKB-SubCell"/>
</dbReference>
<comment type="caution">
    <text evidence="10">The sequence shown here is derived from an EMBL/GenBank/DDBJ whole genome shotgun (WGS) entry which is preliminary data.</text>
</comment>
<feature type="transmembrane region" description="Helical" evidence="8">
    <location>
        <begin position="356"/>
        <end position="377"/>
    </location>
</feature>
<keyword evidence="4" id="KW-1003">Cell membrane</keyword>
<dbReference type="InterPro" id="IPR047817">
    <property type="entry name" value="ABC2_TM_bact-type"/>
</dbReference>
<keyword evidence="3" id="KW-0813">Transport</keyword>
<evidence type="ECO:0000256" key="8">
    <source>
        <dbReference type="SAM" id="Phobius"/>
    </source>
</evidence>
<accession>A0AAJ4W9Z1</accession>
<evidence type="ECO:0000313" key="10">
    <source>
        <dbReference type="EMBL" id="SFC65159.1"/>
    </source>
</evidence>
<dbReference type="Pfam" id="PF12698">
    <property type="entry name" value="ABC2_membrane_3"/>
    <property type="match status" value="1"/>
</dbReference>
<keyword evidence="7 8" id="KW-0472">Membrane</keyword>
<name>A0AAJ4W9Z1_9GAMM</name>
<evidence type="ECO:0000256" key="5">
    <source>
        <dbReference type="ARBA" id="ARBA00022692"/>
    </source>
</evidence>
<dbReference type="EMBL" id="FOLW01000003">
    <property type="protein sequence ID" value="SFC65159.1"/>
    <property type="molecule type" value="Genomic_DNA"/>
</dbReference>
<evidence type="ECO:0000256" key="3">
    <source>
        <dbReference type="ARBA" id="ARBA00022448"/>
    </source>
</evidence>
<feature type="transmembrane region" description="Helical" evidence="8">
    <location>
        <begin position="239"/>
        <end position="261"/>
    </location>
</feature>
<proteinExistence type="inferred from homology"/>
<evidence type="ECO:0000259" key="9">
    <source>
        <dbReference type="PROSITE" id="PS51012"/>
    </source>
</evidence>
<dbReference type="AlphaFoldDB" id="A0AAJ4W9Z1"/>
<dbReference type="InterPro" id="IPR051449">
    <property type="entry name" value="ABC-2_transporter_component"/>
</dbReference>
<evidence type="ECO:0000256" key="6">
    <source>
        <dbReference type="ARBA" id="ARBA00022989"/>
    </source>
</evidence>
<gene>
    <name evidence="10" type="ORF">SAMN02745723_103214</name>
</gene>
<dbReference type="GO" id="GO:0140359">
    <property type="term" value="F:ABC-type transporter activity"/>
    <property type="evidence" value="ECO:0007669"/>
    <property type="project" value="InterPro"/>
</dbReference>
<feature type="domain" description="ABC transmembrane type-2" evidence="9">
    <location>
        <begin position="156"/>
        <end position="382"/>
    </location>
</feature>
<feature type="transmembrane region" description="Helical" evidence="8">
    <location>
        <begin position="189"/>
        <end position="211"/>
    </location>
</feature>
<dbReference type="Proteomes" id="UP000226420">
    <property type="component" value="Unassembled WGS sequence"/>
</dbReference>
<evidence type="ECO:0000256" key="1">
    <source>
        <dbReference type="ARBA" id="ARBA00004651"/>
    </source>
</evidence>
<sequence length="384" mass="42600">MSNASAKKPHTFFSLRRLIALCRKETYQILRDPSSGLIAFVIPLMLLFIFGYGINLDSSKLKVGILMEQQTPEARHLVDAFIGSAYIAPTISTDRRELIHKLQAGEIRSMIVIPSDFAQQQYRPENTAPIQVITDGSEPNTANFAQGYAQGIWQIWQQNVAIDHGQTPQGLIDVQLRYWFNPSAISRNFIIPGAITIIMTVIGAILTSLVIAREWERGTMEALLSTQVTRGELLLSKLIPYYFLGMIAMALCVIVAVFVMNVPYRGSLLILFAISSLFLASTLGMGLLISTLTRNQFNAAMVALNAAFLPAVMLSGFIFEIDSMPQVVRAVTYIIPARYFVNTLQTLFLAGNIGPILLMNTLFLIASAIFFIGLTALKTRRRLD</sequence>
<comment type="similarity">
    <text evidence="2">Belongs to the ABC-2 integral membrane protein family.</text>
</comment>
<keyword evidence="5 8" id="KW-0812">Transmembrane</keyword>